<dbReference type="HOGENOM" id="CLU_2619821_0_0_11"/>
<protein>
    <submittedName>
        <fullName evidence="1">Uncharacterized protein</fullName>
    </submittedName>
</protein>
<accession>U7V4K2</accession>
<evidence type="ECO:0000313" key="2">
    <source>
        <dbReference type="Proteomes" id="UP000017174"/>
    </source>
</evidence>
<reference evidence="1 2" key="1">
    <citation type="submission" date="2013-08" db="EMBL/GenBank/DDBJ databases">
        <authorList>
            <person name="Weinstock G."/>
            <person name="Sodergren E."/>
            <person name="Wylie T."/>
            <person name="Fulton L."/>
            <person name="Fulton R."/>
            <person name="Fronick C."/>
            <person name="O'Laughlin M."/>
            <person name="Godfrey J."/>
            <person name="Miner T."/>
            <person name="Herter B."/>
            <person name="Appelbaum E."/>
            <person name="Cordes M."/>
            <person name="Lek S."/>
            <person name="Wollam A."/>
            <person name="Pepin K.H."/>
            <person name="Palsikar V.B."/>
            <person name="Mitreva M."/>
            <person name="Wilson R.K."/>
        </authorList>
    </citation>
    <scope>NUCLEOTIDE SEQUENCE [LARGE SCALE GENOMIC DNA]</scope>
    <source>
        <strain evidence="1 2">F0184</strain>
    </source>
</reference>
<dbReference type="AlphaFoldDB" id="U7V4K2"/>
<sequence length="78" mass="8596">MLVKIAYIFRLGALGSDVYTRLFRVKRKRAGAACAHRNSRLAAAGAARQKARLHREGTDAGIIIAYSFVNANRAMMKC</sequence>
<name>U7V4K2_9MICC</name>
<dbReference type="Proteomes" id="UP000017174">
    <property type="component" value="Unassembled WGS sequence"/>
</dbReference>
<gene>
    <name evidence="1" type="ORF">HMPREF0742_01145</name>
</gene>
<proteinExistence type="predicted"/>
<dbReference type="EMBL" id="AXZG01000035">
    <property type="protein sequence ID" value="ERT66490.1"/>
    <property type="molecule type" value="Genomic_DNA"/>
</dbReference>
<evidence type="ECO:0000313" key="1">
    <source>
        <dbReference type="EMBL" id="ERT66490.1"/>
    </source>
</evidence>
<comment type="caution">
    <text evidence="1">The sequence shown here is derived from an EMBL/GenBank/DDBJ whole genome shotgun (WGS) entry which is preliminary data.</text>
</comment>
<organism evidence="1 2">
    <name type="scientific">Rothia aeria F0184</name>
    <dbReference type="NCBI Taxonomy" id="888019"/>
    <lineage>
        <taxon>Bacteria</taxon>
        <taxon>Bacillati</taxon>
        <taxon>Actinomycetota</taxon>
        <taxon>Actinomycetes</taxon>
        <taxon>Micrococcales</taxon>
        <taxon>Micrococcaceae</taxon>
        <taxon>Rothia</taxon>
    </lineage>
</organism>